<keyword evidence="4" id="KW-0418">Kinase</keyword>
<reference evidence="7" key="1">
    <citation type="submission" date="2019-06" db="EMBL/GenBank/DDBJ databases">
        <authorList>
            <person name="Zheng W."/>
        </authorList>
    </citation>
    <scope>NUCLEOTIDE SEQUENCE</scope>
    <source>
        <strain evidence="7">QDHG01</strain>
    </source>
</reference>
<dbReference type="SUPFAM" id="SSF56112">
    <property type="entry name" value="Protein kinase-like (PK-like)"/>
    <property type="match status" value="1"/>
</dbReference>
<dbReference type="GO" id="GO:0005524">
    <property type="term" value="F:ATP binding"/>
    <property type="evidence" value="ECO:0007669"/>
    <property type="project" value="UniProtKB-KW"/>
</dbReference>
<dbReference type="EMBL" id="RRYP01008101">
    <property type="protein sequence ID" value="TNV80013.1"/>
    <property type="molecule type" value="Genomic_DNA"/>
</dbReference>
<evidence type="ECO:0000313" key="8">
    <source>
        <dbReference type="Proteomes" id="UP000785679"/>
    </source>
</evidence>
<comment type="caution">
    <text evidence="7">The sequence shown here is derived from an EMBL/GenBank/DDBJ whole genome shotgun (WGS) entry which is preliminary data.</text>
</comment>
<gene>
    <name evidence="7" type="ORF">FGO68_gene6819</name>
</gene>
<dbReference type="Gene3D" id="1.10.510.10">
    <property type="entry name" value="Transferase(Phosphotransferase) domain 1"/>
    <property type="match status" value="1"/>
</dbReference>
<dbReference type="InterPro" id="IPR050660">
    <property type="entry name" value="NEK_Ser/Thr_kinase"/>
</dbReference>
<protein>
    <recommendedName>
        <fullName evidence="1">non-specific serine/threonine protein kinase</fullName>
        <ecNumber evidence="1">2.7.11.1</ecNumber>
    </recommendedName>
</protein>
<dbReference type="InterPro" id="IPR011009">
    <property type="entry name" value="Kinase-like_dom_sf"/>
</dbReference>
<dbReference type="Pfam" id="PF00069">
    <property type="entry name" value="Pkinase"/>
    <property type="match status" value="1"/>
</dbReference>
<organism evidence="7 8">
    <name type="scientific">Halteria grandinella</name>
    <dbReference type="NCBI Taxonomy" id="5974"/>
    <lineage>
        <taxon>Eukaryota</taxon>
        <taxon>Sar</taxon>
        <taxon>Alveolata</taxon>
        <taxon>Ciliophora</taxon>
        <taxon>Intramacronucleata</taxon>
        <taxon>Spirotrichea</taxon>
        <taxon>Stichotrichia</taxon>
        <taxon>Sporadotrichida</taxon>
        <taxon>Halteriidae</taxon>
        <taxon>Halteria</taxon>
    </lineage>
</organism>
<dbReference type="AlphaFoldDB" id="A0A8J8T3E3"/>
<dbReference type="Proteomes" id="UP000785679">
    <property type="component" value="Unassembled WGS sequence"/>
</dbReference>
<evidence type="ECO:0000259" key="6">
    <source>
        <dbReference type="PROSITE" id="PS50011"/>
    </source>
</evidence>
<dbReference type="PROSITE" id="PS50011">
    <property type="entry name" value="PROTEIN_KINASE_DOM"/>
    <property type="match status" value="1"/>
</dbReference>
<proteinExistence type="predicted"/>
<dbReference type="OrthoDB" id="291146at2759"/>
<keyword evidence="3" id="KW-0547">Nucleotide-binding</keyword>
<dbReference type="InterPro" id="IPR000719">
    <property type="entry name" value="Prot_kinase_dom"/>
</dbReference>
<dbReference type="EC" id="2.7.11.1" evidence="1"/>
<evidence type="ECO:0000256" key="5">
    <source>
        <dbReference type="ARBA" id="ARBA00022840"/>
    </source>
</evidence>
<accession>A0A8J8T3E3</accession>
<feature type="domain" description="Protein kinase" evidence="6">
    <location>
        <begin position="10"/>
        <end position="271"/>
    </location>
</feature>
<keyword evidence="2" id="KW-0808">Transferase</keyword>
<evidence type="ECO:0000256" key="4">
    <source>
        <dbReference type="ARBA" id="ARBA00022777"/>
    </source>
</evidence>
<dbReference type="PANTHER" id="PTHR43671">
    <property type="entry name" value="SERINE/THREONINE-PROTEIN KINASE NEK"/>
    <property type="match status" value="1"/>
</dbReference>
<evidence type="ECO:0000256" key="1">
    <source>
        <dbReference type="ARBA" id="ARBA00012513"/>
    </source>
</evidence>
<dbReference type="GO" id="GO:0004674">
    <property type="term" value="F:protein serine/threonine kinase activity"/>
    <property type="evidence" value="ECO:0007669"/>
    <property type="project" value="UniProtKB-EC"/>
</dbReference>
<sequence length="297" mass="33971">MEEHQIINNYRVIKKLGESKVVEVFLCIKDSQRYTLKVQKVQEDEVGMCEASQDFIKEISALEKGRHPFVIDMIESFQWEDENHKFRWCIVLEYADGGDLIEKYCHQKIKVLEKQALTSITQIILALEHLSKFGIKTFDVNPQSLVLVSENLGESVKIGNLYIKIEDQSECCSKKSVYSSLYLAPENLLKGDSPLQSVWSLGVILYELLTGGEHPYENTSDSSNYLSRLSRLTLKSNPLINAALMDLLRLMLEKDASKRITISELLNQPLIAKQIDEYITEMTFGKQITEIITRQTG</sequence>
<evidence type="ECO:0000256" key="3">
    <source>
        <dbReference type="ARBA" id="ARBA00022741"/>
    </source>
</evidence>
<evidence type="ECO:0000313" key="7">
    <source>
        <dbReference type="EMBL" id="TNV80013.1"/>
    </source>
</evidence>
<name>A0A8J8T3E3_HALGN</name>
<keyword evidence="8" id="KW-1185">Reference proteome</keyword>
<keyword evidence="5" id="KW-0067">ATP-binding</keyword>
<evidence type="ECO:0000256" key="2">
    <source>
        <dbReference type="ARBA" id="ARBA00022679"/>
    </source>
</evidence>
<dbReference type="PANTHER" id="PTHR43671:SF13">
    <property type="entry name" value="SERINE_THREONINE-PROTEIN KINASE NEK2"/>
    <property type="match status" value="1"/>
</dbReference>